<sequence>MATEVTGFVDAYDALPPQKRGEALRKVVSRATPEEKEEAASVLGRPSSRARDVLWFVVFGILAAVIIGGGLLGVRADGSDETALYGFVGIALGAVVGLLAPSPGGRSGG</sequence>
<dbReference type="STRING" id="261654.GA0070611_3540"/>
<organism evidence="2 3">
    <name type="scientific">Micromonospora auratinigra</name>
    <dbReference type="NCBI Taxonomy" id="261654"/>
    <lineage>
        <taxon>Bacteria</taxon>
        <taxon>Bacillati</taxon>
        <taxon>Actinomycetota</taxon>
        <taxon>Actinomycetes</taxon>
        <taxon>Micromonosporales</taxon>
        <taxon>Micromonosporaceae</taxon>
        <taxon>Micromonospora</taxon>
    </lineage>
</organism>
<feature type="transmembrane region" description="Helical" evidence="1">
    <location>
        <begin position="53"/>
        <end position="76"/>
    </location>
</feature>
<gene>
    <name evidence="2" type="ORF">GA0070611_3540</name>
</gene>
<keyword evidence="1" id="KW-0812">Transmembrane</keyword>
<dbReference type="AlphaFoldDB" id="A0A1A8ZSU8"/>
<dbReference type="RefSeq" id="WP_157740344.1">
    <property type="nucleotide sequence ID" value="NZ_LT594323.1"/>
</dbReference>
<evidence type="ECO:0000256" key="1">
    <source>
        <dbReference type="SAM" id="Phobius"/>
    </source>
</evidence>
<evidence type="ECO:0000313" key="3">
    <source>
        <dbReference type="Proteomes" id="UP000199385"/>
    </source>
</evidence>
<keyword evidence="3" id="KW-1185">Reference proteome</keyword>
<dbReference type="Proteomes" id="UP000199385">
    <property type="component" value="Chromosome I"/>
</dbReference>
<protein>
    <submittedName>
        <fullName evidence="2">Uncharacterized protein</fullName>
    </submittedName>
</protein>
<accession>A0A1A8ZSU8</accession>
<dbReference type="PATRIC" id="fig|261654.4.peg.3597"/>
<dbReference type="EMBL" id="LT594323">
    <property type="protein sequence ID" value="SBT46908.1"/>
    <property type="molecule type" value="Genomic_DNA"/>
</dbReference>
<proteinExistence type="predicted"/>
<feature type="transmembrane region" description="Helical" evidence="1">
    <location>
        <begin position="82"/>
        <end position="100"/>
    </location>
</feature>
<name>A0A1A8ZSU8_9ACTN</name>
<evidence type="ECO:0000313" key="2">
    <source>
        <dbReference type="EMBL" id="SBT46908.1"/>
    </source>
</evidence>
<keyword evidence="1" id="KW-1133">Transmembrane helix</keyword>
<keyword evidence="1" id="KW-0472">Membrane</keyword>
<reference evidence="3" key="1">
    <citation type="submission" date="2016-06" db="EMBL/GenBank/DDBJ databases">
        <authorList>
            <person name="Varghese N."/>
            <person name="Submissions Spin"/>
        </authorList>
    </citation>
    <scope>NUCLEOTIDE SEQUENCE [LARGE SCALE GENOMIC DNA]</scope>
    <source>
        <strain evidence="3">DSM 44815</strain>
    </source>
</reference>